<accession>A0A8S1C5X6</accession>
<keyword evidence="3" id="KW-0863">Zinc-finger</keyword>
<dbReference type="PROSITE" id="PS50157">
    <property type="entry name" value="ZINC_FINGER_C2H2_2"/>
    <property type="match status" value="2"/>
</dbReference>
<dbReference type="GO" id="GO:0008270">
    <property type="term" value="F:zinc ion binding"/>
    <property type="evidence" value="ECO:0007669"/>
    <property type="project" value="UniProtKB-KW"/>
</dbReference>
<evidence type="ECO:0000259" key="5">
    <source>
        <dbReference type="PROSITE" id="PS50157"/>
    </source>
</evidence>
<dbReference type="InterPro" id="IPR036236">
    <property type="entry name" value="Znf_C2H2_sf"/>
</dbReference>
<evidence type="ECO:0000256" key="3">
    <source>
        <dbReference type="PROSITE-ProRule" id="PRU00042"/>
    </source>
</evidence>
<dbReference type="EMBL" id="CADEPI010000017">
    <property type="protein sequence ID" value="CAB3364653.1"/>
    <property type="molecule type" value="Genomic_DNA"/>
</dbReference>
<protein>
    <recommendedName>
        <fullName evidence="5">C2H2-type domain-containing protein</fullName>
    </recommendedName>
</protein>
<dbReference type="PROSITE" id="PS51257">
    <property type="entry name" value="PROKAR_LIPOPROTEIN"/>
    <property type="match status" value="1"/>
</dbReference>
<dbReference type="SUPFAM" id="SSF57667">
    <property type="entry name" value="beta-beta-alpha zinc fingers"/>
    <property type="match status" value="1"/>
</dbReference>
<evidence type="ECO:0000256" key="2">
    <source>
        <dbReference type="ARBA" id="ARBA00023242"/>
    </source>
</evidence>
<dbReference type="InterPro" id="IPR052296">
    <property type="entry name" value="TR-Histone_Methyltrans"/>
</dbReference>
<dbReference type="Pfam" id="PF00096">
    <property type="entry name" value="zf-C2H2"/>
    <property type="match status" value="2"/>
</dbReference>
<comment type="caution">
    <text evidence="6">The sequence shown here is derived from an EMBL/GenBank/DDBJ whole genome shotgun (WGS) entry which is preliminary data.</text>
</comment>
<dbReference type="SMART" id="SM00355">
    <property type="entry name" value="ZnF_C2H2"/>
    <property type="match status" value="2"/>
</dbReference>
<feature type="compositionally biased region" description="Basic and acidic residues" evidence="4">
    <location>
        <begin position="120"/>
        <end position="133"/>
    </location>
</feature>
<sequence length="375" mass="40722">MRDEHPIGCRRFCWSNPPTLIGGGCCSRSSAGPVGDRFSVLTPAAPKAQKPASAPSQPSDIRMTMDLQQRSRELCSGYSDNGRRTNSPSSTLKSAVGLTTTPAAVKRSFDVAFLVAPDTKNSRREPPVEDLSRKSAFTKVNGKESPEQSAYEGSLTSKHFQHQQQKAFQNYSLPPSNFILNSGREKLLSSYLGKPRSGYPYSGEKELLNIAATHPLLYPAEAYISAAYPYSNFMSAAAAPSPPAHQAPSLPRPSTSTTISHSPPASFLSVAVSPVSSLLPPSLAALSLPAQNVCAKCNLSFRMTSDLVYHMRSHHKHEAGDPLKRKREEKLKCPVCSESFRERHHLTRHMTAHQDKAGDRVDGGAELLLNAATPK</sequence>
<keyword evidence="3" id="KW-0862">Zinc</keyword>
<evidence type="ECO:0000256" key="1">
    <source>
        <dbReference type="ARBA" id="ARBA00004123"/>
    </source>
</evidence>
<keyword evidence="7" id="KW-1185">Reference proteome</keyword>
<feature type="region of interest" description="Disordered" evidence="4">
    <location>
        <begin position="120"/>
        <end position="150"/>
    </location>
</feature>
<name>A0A8S1C5X6_9INSE</name>
<comment type="subcellular location">
    <subcellularLocation>
        <location evidence="1">Nucleus</location>
    </subcellularLocation>
</comment>
<dbReference type="InterPro" id="IPR013087">
    <property type="entry name" value="Znf_C2H2_type"/>
</dbReference>
<organism evidence="6 7">
    <name type="scientific">Cloeon dipterum</name>
    <dbReference type="NCBI Taxonomy" id="197152"/>
    <lineage>
        <taxon>Eukaryota</taxon>
        <taxon>Metazoa</taxon>
        <taxon>Ecdysozoa</taxon>
        <taxon>Arthropoda</taxon>
        <taxon>Hexapoda</taxon>
        <taxon>Insecta</taxon>
        <taxon>Pterygota</taxon>
        <taxon>Palaeoptera</taxon>
        <taxon>Ephemeroptera</taxon>
        <taxon>Pisciforma</taxon>
        <taxon>Baetidae</taxon>
        <taxon>Cloeon</taxon>
    </lineage>
</organism>
<proteinExistence type="predicted"/>
<dbReference type="GO" id="GO:0005634">
    <property type="term" value="C:nucleus"/>
    <property type="evidence" value="ECO:0007669"/>
    <property type="project" value="UniProtKB-SubCell"/>
</dbReference>
<feature type="region of interest" description="Disordered" evidence="4">
    <location>
        <begin position="241"/>
        <end position="260"/>
    </location>
</feature>
<keyword evidence="2" id="KW-0539">Nucleus</keyword>
<keyword evidence="3" id="KW-0479">Metal-binding</keyword>
<evidence type="ECO:0000313" key="6">
    <source>
        <dbReference type="EMBL" id="CAB3364653.1"/>
    </source>
</evidence>
<dbReference type="Proteomes" id="UP000494165">
    <property type="component" value="Unassembled WGS sequence"/>
</dbReference>
<reference evidence="6 7" key="1">
    <citation type="submission" date="2020-04" db="EMBL/GenBank/DDBJ databases">
        <authorList>
            <person name="Alioto T."/>
            <person name="Alioto T."/>
            <person name="Gomez Garrido J."/>
        </authorList>
    </citation>
    <scope>NUCLEOTIDE SEQUENCE [LARGE SCALE GENOMIC DNA]</scope>
</reference>
<dbReference type="GO" id="GO:0006355">
    <property type="term" value="P:regulation of DNA-templated transcription"/>
    <property type="evidence" value="ECO:0007669"/>
    <property type="project" value="TreeGrafter"/>
</dbReference>
<gene>
    <name evidence="6" type="ORF">CLODIP_2_CD03578</name>
</gene>
<feature type="compositionally biased region" description="Polar residues" evidence="4">
    <location>
        <begin position="84"/>
        <end position="95"/>
    </location>
</feature>
<dbReference type="OrthoDB" id="5814089at2759"/>
<feature type="compositionally biased region" description="Low complexity" evidence="4">
    <location>
        <begin position="246"/>
        <end position="260"/>
    </location>
</feature>
<evidence type="ECO:0000313" key="7">
    <source>
        <dbReference type="Proteomes" id="UP000494165"/>
    </source>
</evidence>
<dbReference type="PANTHER" id="PTHR16516:SF4">
    <property type="entry name" value="C2H2-TYPE DOMAIN-CONTAINING PROTEIN"/>
    <property type="match status" value="1"/>
</dbReference>
<feature type="region of interest" description="Disordered" evidence="4">
    <location>
        <begin position="76"/>
        <end position="95"/>
    </location>
</feature>
<dbReference type="PANTHER" id="PTHR16516">
    <property type="entry name" value="AGAP007109-PA"/>
    <property type="match status" value="1"/>
</dbReference>
<dbReference type="AlphaFoldDB" id="A0A8S1C5X6"/>
<dbReference type="Gene3D" id="3.30.160.60">
    <property type="entry name" value="Classic Zinc Finger"/>
    <property type="match status" value="1"/>
</dbReference>
<dbReference type="PROSITE" id="PS00028">
    <property type="entry name" value="ZINC_FINGER_C2H2_1"/>
    <property type="match status" value="2"/>
</dbReference>
<feature type="domain" description="C2H2-type" evidence="5">
    <location>
        <begin position="292"/>
        <end position="322"/>
    </location>
</feature>
<feature type="domain" description="C2H2-type" evidence="5">
    <location>
        <begin position="331"/>
        <end position="358"/>
    </location>
</feature>
<evidence type="ECO:0000256" key="4">
    <source>
        <dbReference type="SAM" id="MobiDB-lite"/>
    </source>
</evidence>